<keyword evidence="5 6" id="KW-0472">Membrane</keyword>
<sequence length="793" mass="88751">MIKSYLKIAWRNLMKNKLYSLVNIVGLTIGIVSCLLIGIYIKHELGYDHFNKNADKIVRVTMEYNSGGPSQKTSVTGTKVGPQFKRMFPEITDYVRLYKASRIIGYRDFLFNEKKFIYAEPSFFKIFSYKLIKGNVDEALNSPDKIIITQSAAKKYFHDEDPIGKIMKSEHQNYTVSAIAADAPSNSQIKFDFLVPFNTLNQAKEEKYNGANYITYLLLKNKEQIQPLQQKISSYMKMVDKTELHLTGNQFLTFYLEHLKKVHLYSNLPGDLESAGSMVYIYILVIVAVLILIIACVNYVNLAIAQSAGRGAEISIRKVMGAGKPQLFTQFVGEALLVTAICILLATGIAYIALPYFNQVAGIQFKYSVFFDPIILASLLLLTAIIGLAAGAYPALLLSNIKLSKILKTGFSFTSGKSIRKPLIVFQFVISIFLIITTVVILQQLSFIRNKDIGYNKSNMVVLPTGYNPQHIDELKKEMLNIPGVESVASANNEPVNVMWGDAIQTADGKNLTVNALPMDEDFIKTLQLKIIAGSEFNQTDVLQIDTTNNYKNFQYAFILNESAVRALGWTPQQAIGKRISKGESGVIKGVVKDFNFKSFHTPIGPLVLFLDHFQTAALFARITGNNTSNTIKAIQTLWKQRVPDRPFEYKFLDEDFDALYRTEQQTAKVFTTFSFLAILLACLGLFAITAYTVVQRTKEIGIRKVLGANVSSIILLISKDFLLMVIIAMIIASPIAWYMSYTWLQDFAYRINIHWWIFIAAGAASLIVAAITVSVQAAKAAMANPVDSLKNE</sequence>
<dbReference type="InterPro" id="IPR025857">
    <property type="entry name" value="MacB_PCD"/>
</dbReference>
<feature type="transmembrane region" description="Helical" evidence="6">
    <location>
        <begin position="674"/>
        <end position="695"/>
    </location>
</feature>
<keyword evidence="2" id="KW-1003">Cell membrane</keyword>
<evidence type="ECO:0000256" key="1">
    <source>
        <dbReference type="ARBA" id="ARBA00004651"/>
    </source>
</evidence>
<feature type="transmembrane region" description="Helical" evidence="6">
    <location>
        <begin position="21"/>
        <end position="41"/>
    </location>
</feature>
<comment type="subcellular location">
    <subcellularLocation>
        <location evidence="1">Cell membrane</location>
        <topology evidence="1">Multi-pass membrane protein</topology>
    </subcellularLocation>
</comment>
<reference evidence="9 10" key="1">
    <citation type="submission" date="2020-08" db="EMBL/GenBank/DDBJ databases">
        <title>Genomic Encyclopedia of Type Strains, Phase IV (KMG-V): Genome sequencing to study the core and pangenomes of soil and plant-associated prokaryotes.</title>
        <authorList>
            <person name="Whitman W."/>
        </authorList>
    </citation>
    <scope>NUCLEOTIDE SEQUENCE [LARGE SCALE GENOMIC DNA]</scope>
    <source>
        <strain evidence="9 10">ANJLi2</strain>
    </source>
</reference>
<feature type="transmembrane region" description="Helical" evidence="6">
    <location>
        <begin position="374"/>
        <end position="401"/>
    </location>
</feature>
<organism evidence="9 10">
    <name type="scientific">Mucilaginibacter lappiensis</name>
    <dbReference type="NCBI Taxonomy" id="354630"/>
    <lineage>
        <taxon>Bacteria</taxon>
        <taxon>Pseudomonadati</taxon>
        <taxon>Bacteroidota</taxon>
        <taxon>Sphingobacteriia</taxon>
        <taxon>Sphingobacteriales</taxon>
        <taxon>Sphingobacteriaceae</taxon>
        <taxon>Mucilaginibacter</taxon>
    </lineage>
</organism>
<feature type="domain" description="MacB-like periplasmic core" evidence="8">
    <location>
        <begin position="429"/>
        <end position="617"/>
    </location>
</feature>
<feature type="transmembrane region" description="Helical" evidence="6">
    <location>
        <begin position="722"/>
        <end position="742"/>
    </location>
</feature>
<evidence type="ECO:0000256" key="4">
    <source>
        <dbReference type="ARBA" id="ARBA00022989"/>
    </source>
</evidence>
<evidence type="ECO:0000256" key="3">
    <source>
        <dbReference type="ARBA" id="ARBA00022692"/>
    </source>
</evidence>
<evidence type="ECO:0000256" key="5">
    <source>
        <dbReference type="ARBA" id="ARBA00023136"/>
    </source>
</evidence>
<evidence type="ECO:0000259" key="8">
    <source>
        <dbReference type="Pfam" id="PF12704"/>
    </source>
</evidence>
<dbReference type="Pfam" id="PF02687">
    <property type="entry name" value="FtsX"/>
    <property type="match status" value="2"/>
</dbReference>
<evidence type="ECO:0000313" key="10">
    <source>
        <dbReference type="Proteomes" id="UP000541583"/>
    </source>
</evidence>
<dbReference type="PROSITE" id="PS51257">
    <property type="entry name" value="PROKAR_LIPOPROTEIN"/>
    <property type="match status" value="1"/>
</dbReference>
<evidence type="ECO:0000259" key="7">
    <source>
        <dbReference type="Pfam" id="PF02687"/>
    </source>
</evidence>
<comment type="caution">
    <text evidence="9">The sequence shown here is derived from an EMBL/GenBank/DDBJ whole genome shotgun (WGS) entry which is preliminary data.</text>
</comment>
<dbReference type="InterPro" id="IPR050250">
    <property type="entry name" value="Macrolide_Exporter_MacB"/>
</dbReference>
<dbReference type="InterPro" id="IPR003838">
    <property type="entry name" value="ABC3_permease_C"/>
</dbReference>
<feature type="domain" description="MacB-like periplasmic core" evidence="8">
    <location>
        <begin position="20"/>
        <end position="234"/>
    </location>
</feature>
<feature type="transmembrane region" description="Helical" evidence="6">
    <location>
        <begin position="279"/>
        <end position="300"/>
    </location>
</feature>
<evidence type="ECO:0000256" key="2">
    <source>
        <dbReference type="ARBA" id="ARBA00022475"/>
    </source>
</evidence>
<feature type="transmembrane region" description="Helical" evidence="6">
    <location>
        <begin position="422"/>
        <end position="442"/>
    </location>
</feature>
<evidence type="ECO:0000256" key="6">
    <source>
        <dbReference type="SAM" id="Phobius"/>
    </source>
</evidence>
<dbReference type="EMBL" id="JACHCB010000003">
    <property type="protein sequence ID" value="MBB6108997.1"/>
    <property type="molecule type" value="Genomic_DNA"/>
</dbReference>
<dbReference type="PANTHER" id="PTHR30572:SF18">
    <property type="entry name" value="ABC-TYPE MACROLIDE FAMILY EXPORT SYSTEM PERMEASE COMPONENT 2"/>
    <property type="match status" value="1"/>
</dbReference>
<accession>A0ABR6PGX4</accession>
<dbReference type="PANTHER" id="PTHR30572">
    <property type="entry name" value="MEMBRANE COMPONENT OF TRANSPORTER-RELATED"/>
    <property type="match status" value="1"/>
</dbReference>
<evidence type="ECO:0000313" key="9">
    <source>
        <dbReference type="EMBL" id="MBB6108997.1"/>
    </source>
</evidence>
<name>A0ABR6PGX4_9SPHI</name>
<protein>
    <submittedName>
        <fullName evidence="9">ABC transport system permease protein</fullName>
    </submittedName>
</protein>
<dbReference type="Proteomes" id="UP000541583">
    <property type="component" value="Unassembled WGS sequence"/>
</dbReference>
<dbReference type="Pfam" id="PF12704">
    <property type="entry name" value="MacB_PCD"/>
    <property type="match status" value="2"/>
</dbReference>
<feature type="transmembrane region" description="Helical" evidence="6">
    <location>
        <begin position="754"/>
        <end position="776"/>
    </location>
</feature>
<feature type="domain" description="ABC3 transporter permease C-terminal" evidence="7">
    <location>
        <begin position="673"/>
        <end position="785"/>
    </location>
</feature>
<feature type="domain" description="ABC3 transporter permease C-terminal" evidence="7">
    <location>
        <begin position="286"/>
        <end position="402"/>
    </location>
</feature>
<dbReference type="RefSeq" id="WP_076372320.1">
    <property type="nucleotide sequence ID" value="NZ_FTMG01000003.1"/>
</dbReference>
<proteinExistence type="predicted"/>
<feature type="transmembrane region" description="Helical" evidence="6">
    <location>
        <begin position="327"/>
        <end position="354"/>
    </location>
</feature>
<gene>
    <name evidence="9" type="ORF">HDF23_001740</name>
</gene>
<keyword evidence="3 6" id="KW-0812">Transmembrane</keyword>
<keyword evidence="4 6" id="KW-1133">Transmembrane helix</keyword>
<keyword evidence="10" id="KW-1185">Reference proteome</keyword>